<name>A0ABQ5HU95_9ASTR</name>
<reference evidence="1" key="1">
    <citation type="journal article" date="2022" name="Int. J. Mol. Sci.">
        <title>Draft Genome of Tanacetum Coccineum: Genomic Comparison of Closely Related Tanacetum-Family Plants.</title>
        <authorList>
            <person name="Yamashiro T."/>
            <person name="Shiraishi A."/>
            <person name="Nakayama K."/>
            <person name="Satake H."/>
        </authorList>
    </citation>
    <scope>NUCLEOTIDE SEQUENCE</scope>
</reference>
<evidence type="ECO:0000313" key="2">
    <source>
        <dbReference type="Proteomes" id="UP001151760"/>
    </source>
</evidence>
<sequence length="124" mass="13831">MTELPKSQPKKAYKEDLESEIVMVKMPSCISFLGCTNAYYEPIGNLDKMGDEVENLSPQSTPQVLPAFEEYTPPVTYPEEVEETLGTSIEVDPLDQTKLKDVGLSNHNIPLCSREIPSVDELKP</sequence>
<accession>A0ABQ5HU95</accession>
<proteinExistence type="predicted"/>
<reference evidence="1" key="2">
    <citation type="submission" date="2022-01" db="EMBL/GenBank/DDBJ databases">
        <authorList>
            <person name="Yamashiro T."/>
            <person name="Shiraishi A."/>
            <person name="Satake H."/>
            <person name="Nakayama K."/>
        </authorList>
    </citation>
    <scope>NUCLEOTIDE SEQUENCE</scope>
</reference>
<organism evidence="1 2">
    <name type="scientific">Tanacetum coccineum</name>
    <dbReference type="NCBI Taxonomy" id="301880"/>
    <lineage>
        <taxon>Eukaryota</taxon>
        <taxon>Viridiplantae</taxon>
        <taxon>Streptophyta</taxon>
        <taxon>Embryophyta</taxon>
        <taxon>Tracheophyta</taxon>
        <taxon>Spermatophyta</taxon>
        <taxon>Magnoliopsida</taxon>
        <taxon>eudicotyledons</taxon>
        <taxon>Gunneridae</taxon>
        <taxon>Pentapetalae</taxon>
        <taxon>asterids</taxon>
        <taxon>campanulids</taxon>
        <taxon>Asterales</taxon>
        <taxon>Asteraceae</taxon>
        <taxon>Asteroideae</taxon>
        <taxon>Anthemideae</taxon>
        <taxon>Anthemidinae</taxon>
        <taxon>Tanacetum</taxon>
    </lineage>
</organism>
<evidence type="ECO:0000313" key="1">
    <source>
        <dbReference type="EMBL" id="GJT90837.1"/>
    </source>
</evidence>
<protein>
    <submittedName>
        <fullName evidence="1">Uncharacterized protein</fullName>
    </submittedName>
</protein>
<keyword evidence="2" id="KW-1185">Reference proteome</keyword>
<gene>
    <name evidence="1" type="ORF">Tco_1079682</name>
</gene>
<dbReference type="Proteomes" id="UP001151760">
    <property type="component" value="Unassembled WGS sequence"/>
</dbReference>
<dbReference type="EMBL" id="BQNB010019960">
    <property type="protein sequence ID" value="GJT90837.1"/>
    <property type="molecule type" value="Genomic_DNA"/>
</dbReference>
<comment type="caution">
    <text evidence="1">The sequence shown here is derived from an EMBL/GenBank/DDBJ whole genome shotgun (WGS) entry which is preliminary data.</text>
</comment>